<reference evidence="2 3" key="1">
    <citation type="journal article" date="2014" name="BMC Genomics">
        <title>Comparative genome sequencing reveals chemotype-specific gene clusters in the toxigenic black mold Stachybotrys.</title>
        <authorList>
            <person name="Semeiks J."/>
            <person name="Borek D."/>
            <person name="Otwinowski Z."/>
            <person name="Grishin N.V."/>
        </authorList>
    </citation>
    <scope>NUCLEOTIDE SEQUENCE [LARGE SCALE GENOMIC DNA]</scope>
    <source>
        <strain evidence="3">CBS 109288 / IBT 7711</strain>
    </source>
</reference>
<dbReference type="HOGENOM" id="CLU_1278364_0_0_1"/>
<dbReference type="Proteomes" id="UP000028045">
    <property type="component" value="Unassembled WGS sequence"/>
</dbReference>
<evidence type="ECO:0000313" key="2">
    <source>
        <dbReference type="EMBL" id="KEY75083.1"/>
    </source>
</evidence>
<accession>A0A084BC04</accession>
<evidence type="ECO:0000256" key="1">
    <source>
        <dbReference type="SAM" id="MobiDB-lite"/>
    </source>
</evidence>
<dbReference type="OrthoDB" id="10275538at2759"/>
<dbReference type="AlphaFoldDB" id="A0A084BC04"/>
<feature type="region of interest" description="Disordered" evidence="1">
    <location>
        <begin position="1"/>
        <end position="42"/>
    </location>
</feature>
<gene>
    <name evidence="2" type="ORF">S7711_01546</name>
</gene>
<evidence type="ECO:0000313" key="3">
    <source>
        <dbReference type="Proteomes" id="UP000028045"/>
    </source>
</evidence>
<organism evidence="2 3">
    <name type="scientific">Stachybotrys chartarum (strain CBS 109288 / IBT 7711)</name>
    <name type="common">Toxic black mold</name>
    <name type="synonym">Stilbospora chartarum</name>
    <dbReference type="NCBI Taxonomy" id="1280523"/>
    <lineage>
        <taxon>Eukaryota</taxon>
        <taxon>Fungi</taxon>
        <taxon>Dikarya</taxon>
        <taxon>Ascomycota</taxon>
        <taxon>Pezizomycotina</taxon>
        <taxon>Sordariomycetes</taxon>
        <taxon>Hypocreomycetidae</taxon>
        <taxon>Hypocreales</taxon>
        <taxon>Stachybotryaceae</taxon>
        <taxon>Stachybotrys</taxon>
    </lineage>
</organism>
<keyword evidence="3" id="KW-1185">Reference proteome</keyword>
<dbReference type="EMBL" id="KL647400">
    <property type="protein sequence ID" value="KEY75083.1"/>
    <property type="molecule type" value="Genomic_DNA"/>
</dbReference>
<proteinExistence type="predicted"/>
<sequence length="216" mass="24433">MFLTHSPEPADTVVQPTLKGYLGHPTSAHDTDGTTAKPQEAHEPTEVLFDYDHLRRTAKALLKASLRVDIPPHPPSHPEALGNGRTAIDFIHLNDLLESLHAHDTKQLTSDALRSPASAREALAKEVFWTQRAIQHDFNEQFLQHSGIDGWHDYLHWYTVHEQDRDVRYTEFARKGCCVCEEAPHTGMVVPEDEETLEDARPPLHLVDLLTYPEGM</sequence>
<name>A0A084BC04_STACB</name>
<protein>
    <submittedName>
        <fullName evidence="2">Uncharacterized protein</fullName>
    </submittedName>
</protein>